<dbReference type="OrthoDB" id="7848332at2759"/>
<comment type="caution">
    <text evidence="8">The sequence shown here is derived from an EMBL/GenBank/DDBJ whole genome shotgun (WGS) entry which is preliminary data.</text>
</comment>
<keyword evidence="9" id="KW-1185">Reference proteome</keyword>
<accession>A0A9W8AV25</accession>
<feature type="compositionally biased region" description="Low complexity" evidence="6">
    <location>
        <begin position="574"/>
        <end position="585"/>
    </location>
</feature>
<dbReference type="InterPro" id="IPR040048">
    <property type="entry name" value="ZNF277"/>
</dbReference>
<evidence type="ECO:0000256" key="2">
    <source>
        <dbReference type="ARBA" id="ARBA00022771"/>
    </source>
</evidence>
<dbReference type="EMBL" id="JANBPY010000653">
    <property type="protein sequence ID" value="KAJ1964888.1"/>
    <property type="molecule type" value="Genomic_DNA"/>
</dbReference>
<reference evidence="8" key="1">
    <citation type="submission" date="2022-07" db="EMBL/GenBank/DDBJ databases">
        <title>Phylogenomic reconstructions and comparative analyses of Kickxellomycotina fungi.</title>
        <authorList>
            <person name="Reynolds N.K."/>
            <person name="Stajich J.E."/>
            <person name="Barry K."/>
            <person name="Grigoriev I.V."/>
            <person name="Crous P."/>
            <person name="Smith M.E."/>
        </authorList>
    </citation>
    <scope>NUCLEOTIDE SEQUENCE</scope>
    <source>
        <strain evidence="8">RSA 1196</strain>
    </source>
</reference>
<evidence type="ECO:0000256" key="6">
    <source>
        <dbReference type="SAM" id="MobiDB-lite"/>
    </source>
</evidence>
<dbReference type="AlphaFoldDB" id="A0A9W8AV25"/>
<dbReference type="SUPFAM" id="SSF57667">
    <property type="entry name" value="beta-beta-alpha zinc fingers"/>
    <property type="match status" value="2"/>
</dbReference>
<organism evidence="8 9">
    <name type="scientific">Dispira parvispora</name>
    <dbReference type="NCBI Taxonomy" id="1520584"/>
    <lineage>
        <taxon>Eukaryota</taxon>
        <taxon>Fungi</taxon>
        <taxon>Fungi incertae sedis</taxon>
        <taxon>Zoopagomycota</taxon>
        <taxon>Kickxellomycotina</taxon>
        <taxon>Dimargaritomycetes</taxon>
        <taxon>Dimargaritales</taxon>
        <taxon>Dimargaritaceae</taxon>
        <taxon>Dispira</taxon>
    </lineage>
</organism>
<evidence type="ECO:0000256" key="5">
    <source>
        <dbReference type="PROSITE-ProRule" id="PRU00042"/>
    </source>
</evidence>
<feature type="domain" description="C2H2-type" evidence="7">
    <location>
        <begin position="362"/>
        <end position="386"/>
    </location>
</feature>
<dbReference type="PROSITE" id="PS50157">
    <property type="entry name" value="ZINC_FINGER_C2H2_2"/>
    <property type="match status" value="1"/>
</dbReference>
<dbReference type="GO" id="GO:0008270">
    <property type="term" value="F:zinc ion binding"/>
    <property type="evidence" value="ECO:0007669"/>
    <property type="project" value="UniProtKB-KW"/>
</dbReference>
<evidence type="ECO:0000313" key="9">
    <source>
        <dbReference type="Proteomes" id="UP001150925"/>
    </source>
</evidence>
<feature type="compositionally biased region" description="Polar residues" evidence="6">
    <location>
        <begin position="48"/>
        <end position="69"/>
    </location>
</feature>
<feature type="region of interest" description="Disordered" evidence="6">
    <location>
        <begin position="1"/>
        <end position="184"/>
    </location>
</feature>
<protein>
    <recommendedName>
        <fullName evidence="7">C2H2-type domain-containing protein</fullName>
    </recommendedName>
</protein>
<feature type="region of interest" description="Disordered" evidence="6">
    <location>
        <begin position="553"/>
        <end position="600"/>
    </location>
</feature>
<name>A0A9W8AV25_9FUNG</name>
<dbReference type="Proteomes" id="UP001150925">
    <property type="component" value="Unassembled WGS sequence"/>
</dbReference>
<dbReference type="InterPro" id="IPR036236">
    <property type="entry name" value="Znf_C2H2_sf"/>
</dbReference>
<evidence type="ECO:0000259" key="7">
    <source>
        <dbReference type="PROSITE" id="PS50157"/>
    </source>
</evidence>
<evidence type="ECO:0000313" key="8">
    <source>
        <dbReference type="EMBL" id="KAJ1964888.1"/>
    </source>
</evidence>
<dbReference type="PANTHER" id="PTHR13267">
    <property type="entry name" value="ZINC FINGER PROTEIN 277"/>
    <property type="match status" value="1"/>
</dbReference>
<evidence type="ECO:0000256" key="1">
    <source>
        <dbReference type="ARBA" id="ARBA00022723"/>
    </source>
</evidence>
<dbReference type="PANTHER" id="PTHR13267:SF3">
    <property type="entry name" value="ZINC FINGER PROTEIN 277"/>
    <property type="match status" value="1"/>
</dbReference>
<evidence type="ECO:0000256" key="3">
    <source>
        <dbReference type="ARBA" id="ARBA00022833"/>
    </source>
</evidence>
<dbReference type="SMART" id="SM00355">
    <property type="entry name" value="ZnF_C2H2"/>
    <property type="match status" value="3"/>
</dbReference>
<evidence type="ECO:0000256" key="4">
    <source>
        <dbReference type="ARBA" id="ARBA00034119"/>
    </source>
</evidence>
<proteinExistence type="inferred from homology"/>
<keyword evidence="3" id="KW-0862">Zinc</keyword>
<keyword evidence="1" id="KW-0479">Metal-binding</keyword>
<keyword evidence="2 5" id="KW-0863">Zinc-finger</keyword>
<comment type="similarity">
    <text evidence="4">Belongs to the ZNF277 family.</text>
</comment>
<dbReference type="Pfam" id="PF12756">
    <property type="entry name" value="zf-C2H2_2"/>
    <property type="match status" value="2"/>
</dbReference>
<dbReference type="PROSITE" id="PS00028">
    <property type="entry name" value="ZINC_FINGER_C2H2_1"/>
    <property type="match status" value="1"/>
</dbReference>
<gene>
    <name evidence="8" type="ORF">IWQ62_002803</name>
</gene>
<dbReference type="InterPro" id="IPR013087">
    <property type="entry name" value="Znf_C2H2_type"/>
</dbReference>
<feature type="compositionally biased region" description="Acidic residues" evidence="6">
    <location>
        <begin position="163"/>
        <end position="183"/>
    </location>
</feature>
<dbReference type="Gene3D" id="3.30.160.60">
    <property type="entry name" value="Classic Zinc Finger"/>
    <property type="match status" value="1"/>
</dbReference>
<sequence length="600" mass="67706">MADSEWQVVGGRQRRKSKQAQLSVPDKDGVASSTTAQRKPSHLPRGESNYTKARNFTAPSRTKPGNPSDQAAAGRDETVKTRPFPGQWSRGRGRGRGGYRGVPQEHSSDRRPARGFNPLPRPLYGMTGKSTRGGMVAEESRFKFRANPGEGPFPGKDGKRNEDDTDSDKDDEDDDDGDEEDATEAVFPPVSFLVLCPFANCPDDTLPLTQPAPLTNHLSEAHGLVFKNLHHMSFSLQKYLDSWAAKLAQDVSVIEGLVTVPATESNGRPEYTIDASQCPVDQTLRQEIQKAKLDEILKTQARERQEDAKQSRKCLFCKQICDHRQHLFRHMFTEHNFNIGLPDNLVDVNEFLNILEGKLGNLQCLYCEKTFTSAAVLRKHMRKKKHFKISARNRLYDRFYVVNFLEPGKNWENFENEVYDSDEDRRDDSWDDWQEELPTSTMCLFDDVVAPTPEEACQHMQAAHGFDIHAIRQTRGLDFYKTVALINFIRRQTAGGVCMGCGTKVDESVSLVEHMEKNGCFTKIPEEQHTVWTDPHFLFPTYENDPLLMWFDDSWSGDEAESDPAQTSEPHGTQPPTTDSTTQDKSVSELADSLATVQAK</sequence>
<dbReference type="InterPro" id="IPR041661">
    <property type="entry name" value="ZN622/Rei1/Reh1_Znf-C2H2"/>
</dbReference>